<gene>
    <name evidence="2" type="ORF">ACFFX0_19505</name>
</gene>
<protein>
    <submittedName>
        <fullName evidence="2">Uncharacterized protein</fullName>
    </submittedName>
</protein>
<proteinExistence type="predicted"/>
<feature type="compositionally biased region" description="Polar residues" evidence="1">
    <location>
        <begin position="1"/>
        <end position="35"/>
    </location>
</feature>
<accession>A0ABV5G3N5</accession>
<evidence type="ECO:0000313" key="2">
    <source>
        <dbReference type="EMBL" id="MFB9073264.1"/>
    </source>
</evidence>
<name>A0ABV5G3N5_9MICC</name>
<reference evidence="2 3" key="1">
    <citation type="submission" date="2024-09" db="EMBL/GenBank/DDBJ databases">
        <authorList>
            <person name="Sun Q."/>
            <person name="Mori K."/>
        </authorList>
    </citation>
    <scope>NUCLEOTIDE SEQUENCE [LARGE SCALE GENOMIC DNA]</scope>
    <source>
        <strain evidence="2 3">CCM 7609</strain>
    </source>
</reference>
<evidence type="ECO:0000313" key="3">
    <source>
        <dbReference type="Proteomes" id="UP001589575"/>
    </source>
</evidence>
<keyword evidence="3" id="KW-1185">Reference proteome</keyword>
<feature type="region of interest" description="Disordered" evidence="1">
    <location>
        <begin position="1"/>
        <end position="78"/>
    </location>
</feature>
<evidence type="ECO:0000256" key="1">
    <source>
        <dbReference type="SAM" id="MobiDB-lite"/>
    </source>
</evidence>
<comment type="caution">
    <text evidence="2">The sequence shown here is derived from an EMBL/GenBank/DDBJ whole genome shotgun (WGS) entry which is preliminary data.</text>
</comment>
<organism evidence="2 3">
    <name type="scientific">Citricoccus parietis</name>
    <dbReference type="NCBI Taxonomy" id="592307"/>
    <lineage>
        <taxon>Bacteria</taxon>
        <taxon>Bacillati</taxon>
        <taxon>Actinomycetota</taxon>
        <taxon>Actinomycetes</taxon>
        <taxon>Micrococcales</taxon>
        <taxon>Micrococcaceae</taxon>
        <taxon>Citricoccus</taxon>
    </lineage>
</organism>
<dbReference type="Proteomes" id="UP001589575">
    <property type="component" value="Unassembled WGS sequence"/>
</dbReference>
<sequence length="78" mass="8205">MAVSISQRTSLTATVSPTATRHSVISASVRPSPTSGRVKISMGASRQSVGVQYAKVRSTASRMRSRSGRYCSSTRDGG</sequence>
<dbReference type="EMBL" id="JBHMFI010000001">
    <property type="protein sequence ID" value="MFB9073264.1"/>
    <property type="molecule type" value="Genomic_DNA"/>
</dbReference>